<comment type="caution">
    <text evidence="5">The sequence shown here is derived from an EMBL/GenBank/DDBJ whole genome shotgun (WGS) entry which is preliminary data.</text>
</comment>
<feature type="compositionally biased region" description="Basic residues" evidence="3">
    <location>
        <begin position="181"/>
        <end position="202"/>
    </location>
</feature>
<dbReference type="Gene3D" id="2.60.40.790">
    <property type="match status" value="1"/>
</dbReference>
<dbReference type="EMBL" id="CAUYUJ010016002">
    <property type="protein sequence ID" value="CAK0860685.1"/>
    <property type="molecule type" value="Genomic_DNA"/>
</dbReference>
<feature type="region of interest" description="Disordered" evidence="3">
    <location>
        <begin position="280"/>
        <end position="306"/>
    </location>
</feature>
<evidence type="ECO:0000256" key="3">
    <source>
        <dbReference type="SAM" id="MobiDB-lite"/>
    </source>
</evidence>
<name>A0ABN9UND0_9DINO</name>
<dbReference type="Pfam" id="PF04969">
    <property type="entry name" value="CS"/>
    <property type="match status" value="1"/>
</dbReference>
<dbReference type="InterPro" id="IPR008978">
    <property type="entry name" value="HSP20-like_chaperone"/>
</dbReference>
<evidence type="ECO:0000256" key="1">
    <source>
        <dbReference type="ARBA" id="ARBA00004496"/>
    </source>
</evidence>
<dbReference type="PROSITE" id="PS51203">
    <property type="entry name" value="CS"/>
    <property type="match status" value="1"/>
</dbReference>
<proteinExistence type="predicted"/>
<keyword evidence="6" id="KW-1185">Reference proteome</keyword>
<sequence>MAGATFTYVRIPASDDDPLEELLATADICGDTLKDLLRKAFAGGELTNFGELEAQYGALASQHRLGFERAARTGSVEVLPILRQSPTTTPPNTATFLYYDEMGALKERPDNRRARELALQCGLALEHPLPGDVYVGRVCCDPGPVSVSICKGDWAWTPPGSGRPRPRTRSGREPCRSSTAPRRRRPSARRPRTGGKKARRGWRWAQTGEEVEVTVGVPEGTAKGDVRVDIGSASLRVALRGEPAAALADLRLYAGVLPEESTWTLLSDQRGRHVQATVAEKQERVHEEGHRRRAEGGSGARQAVPERLGVLVGAPEAF</sequence>
<feature type="region of interest" description="Disordered" evidence="3">
    <location>
        <begin position="151"/>
        <end position="202"/>
    </location>
</feature>
<evidence type="ECO:0000256" key="2">
    <source>
        <dbReference type="ARBA" id="ARBA00022490"/>
    </source>
</evidence>
<gene>
    <name evidence="5" type="ORF">PCOR1329_LOCUS49580</name>
</gene>
<protein>
    <recommendedName>
        <fullName evidence="4">CS domain-containing protein</fullName>
    </recommendedName>
</protein>
<dbReference type="SUPFAM" id="SSF49764">
    <property type="entry name" value="HSP20-like chaperones"/>
    <property type="match status" value="1"/>
</dbReference>
<accession>A0ABN9UND0</accession>
<keyword evidence="2" id="KW-0963">Cytoplasm</keyword>
<reference evidence="5" key="1">
    <citation type="submission" date="2023-10" db="EMBL/GenBank/DDBJ databases">
        <authorList>
            <person name="Chen Y."/>
            <person name="Shah S."/>
            <person name="Dougan E. K."/>
            <person name="Thang M."/>
            <person name="Chan C."/>
        </authorList>
    </citation>
    <scope>NUCLEOTIDE SEQUENCE [LARGE SCALE GENOMIC DNA]</scope>
</reference>
<dbReference type="InterPro" id="IPR007052">
    <property type="entry name" value="CS_dom"/>
</dbReference>
<evidence type="ECO:0000313" key="6">
    <source>
        <dbReference type="Proteomes" id="UP001189429"/>
    </source>
</evidence>
<feature type="domain" description="CS" evidence="4">
    <location>
        <begin position="197"/>
        <end position="295"/>
    </location>
</feature>
<dbReference type="PANTHER" id="PTHR12356:SF3">
    <property type="entry name" value="NUCLEAR MIGRATION PROTEIN NUDC"/>
    <property type="match status" value="1"/>
</dbReference>
<dbReference type="PANTHER" id="PTHR12356">
    <property type="entry name" value="NUCLEAR MOVEMENT PROTEIN NUDC"/>
    <property type="match status" value="1"/>
</dbReference>
<evidence type="ECO:0000313" key="5">
    <source>
        <dbReference type="EMBL" id="CAK0860685.1"/>
    </source>
</evidence>
<feature type="compositionally biased region" description="Basic and acidic residues" evidence="3">
    <location>
        <begin position="280"/>
        <end position="290"/>
    </location>
</feature>
<organism evidence="5 6">
    <name type="scientific">Prorocentrum cordatum</name>
    <dbReference type="NCBI Taxonomy" id="2364126"/>
    <lineage>
        <taxon>Eukaryota</taxon>
        <taxon>Sar</taxon>
        <taxon>Alveolata</taxon>
        <taxon>Dinophyceae</taxon>
        <taxon>Prorocentrales</taxon>
        <taxon>Prorocentraceae</taxon>
        <taxon>Prorocentrum</taxon>
    </lineage>
</organism>
<evidence type="ECO:0000259" key="4">
    <source>
        <dbReference type="PROSITE" id="PS51203"/>
    </source>
</evidence>
<dbReference type="Proteomes" id="UP001189429">
    <property type="component" value="Unassembled WGS sequence"/>
</dbReference>
<dbReference type="CDD" id="cd06467">
    <property type="entry name" value="p23_NUDC_like"/>
    <property type="match status" value="1"/>
</dbReference>
<comment type="subcellular location">
    <subcellularLocation>
        <location evidence="1">Cytoplasm</location>
    </subcellularLocation>
</comment>
<dbReference type="InterPro" id="IPR037898">
    <property type="entry name" value="NudC_fam"/>
</dbReference>